<keyword evidence="2" id="KW-0215">Deoxyribonucleotide synthesis</keyword>
<protein>
    <recommendedName>
        <fullName evidence="3">Ribonucleotide reductase large subunit domain-containing protein</fullName>
    </recommendedName>
</protein>
<dbReference type="Gene3D" id="3.20.70.20">
    <property type="match status" value="2"/>
</dbReference>
<reference evidence="4 5" key="1">
    <citation type="submission" date="2020-02" db="EMBL/GenBank/DDBJ databases">
        <authorList>
            <person name="Ferguson B K."/>
        </authorList>
    </citation>
    <scope>NUCLEOTIDE SEQUENCE [LARGE SCALE GENOMIC DNA]</scope>
</reference>
<dbReference type="GO" id="GO:0009263">
    <property type="term" value="P:deoxyribonucleotide biosynthetic process"/>
    <property type="evidence" value="ECO:0007669"/>
    <property type="project" value="UniProtKB-KW"/>
</dbReference>
<evidence type="ECO:0000256" key="1">
    <source>
        <dbReference type="ARBA" id="ARBA00010406"/>
    </source>
</evidence>
<dbReference type="SUPFAM" id="SSF51998">
    <property type="entry name" value="PFL-like glycyl radical enzymes"/>
    <property type="match status" value="1"/>
</dbReference>
<dbReference type="GO" id="GO:0004748">
    <property type="term" value="F:ribonucleoside-diphosphate reductase activity, thioredoxin disulfide as acceptor"/>
    <property type="evidence" value="ECO:0007669"/>
    <property type="project" value="TreeGrafter"/>
</dbReference>
<feature type="domain" description="Ribonucleotide reductase large subunit" evidence="3">
    <location>
        <begin position="181"/>
        <end position="203"/>
    </location>
</feature>
<evidence type="ECO:0000313" key="5">
    <source>
        <dbReference type="Proteomes" id="UP000479000"/>
    </source>
</evidence>
<dbReference type="EMBL" id="CADCXU010014871">
    <property type="protein sequence ID" value="CAB0004346.1"/>
    <property type="molecule type" value="Genomic_DNA"/>
</dbReference>
<gene>
    <name evidence="4" type="ORF">NTEN_LOCUS9823</name>
</gene>
<comment type="similarity">
    <text evidence="1">Belongs to the ribonucleoside diphosphate reductase large chain family.</text>
</comment>
<dbReference type="AlphaFoldDB" id="A0A6H5GKJ8"/>
<organism evidence="4 5">
    <name type="scientific">Nesidiocoris tenuis</name>
    <dbReference type="NCBI Taxonomy" id="355587"/>
    <lineage>
        <taxon>Eukaryota</taxon>
        <taxon>Metazoa</taxon>
        <taxon>Ecdysozoa</taxon>
        <taxon>Arthropoda</taxon>
        <taxon>Hexapoda</taxon>
        <taxon>Insecta</taxon>
        <taxon>Pterygota</taxon>
        <taxon>Neoptera</taxon>
        <taxon>Paraneoptera</taxon>
        <taxon>Hemiptera</taxon>
        <taxon>Heteroptera</taxon>
        <taxon>Panheteroptera</taxon>
        <taxon>Cimicomorpha</taxon>
        <taxon>Miridae</taxon>
        <taxon>Dicyphina</taxon>
        <taxon>Nesidiocoris</taxon>
    </lineage>
</organism>
<name>A0A6H5GKJ8_9HEMI</name>
<keyword evidence="5" id="KW-1185">Reference proteome</keyword>
<dbReference type="GO" id="GO:0005524">
    <property type="term" value="F:ATP binding"/>
    <property type="evidence" value="ECO:0007669"/>
    <property type="project" value="TreeGrafter"/>
</dbReference>
<dbReference type="PROSITE" id="PS00089">
    <property type="entry name" value="RIBORED_LARGE"/>
    <property type="match status" value="1"/>
</dbReference>
<dbReference type="InterPro" id="IPR039718">
    <property type="entry name" value="Rrm1"/>
</dbReference>
<dbReference type="InterPro" id="IPR013346">
    <property type="entry name" value="NrdE_NrdA_C"/>
</dbReference>
<dbReference type="Pfam" id="PF02867">
    <property type="entry name" value="Ribonuc_red_lgC"/>
    <property type="match status" value="1"/>
</dbReference>
<dbReference type="InterPro" id="IPR000788">
    <property type="entry name" value="RNR_lg_C"/>
</dbReference>
<dbReference type="PRINTS" id="PR01183">
    <property type="entry name" value="RIBORDTASEM1"/>
</dbReference>
<dbReference type="OrthoDB" id="3000483at2759"/>
<evidence type="ECO:0000256" key="2">
    <source>
        <dbReference type="ARBA" id="ARBA00023116"/>
    </source>
</evidence>
<sequence>MCPHMSPGLADCWGQEFENLYTKYENEGRFVRQVEARTLWNAIVESQVETGVPYMLYKDACNRKSNQQNLGTIKCSNLCTEIVEYTSPDEARRSNMRHRPIGIGVQGLADLFILMGLPFESEEAQLLNKQLFETLYFGALEASCELAEKNGPYETYEGSPVSKGILQYDMWGVTPTSLWDWAALKAKIARHGVRNSLLLAPMPTASTAQILGNNESFEPYTTNIYTRRVLSGEFQITPIRVKPDFVRSISNISALRYTRKPGGTDSKPISKEVSAKLHQGAESLLDKRLKIMMCCRNGQILFFMSFKAGHLQTRESCRIVSLVANPAISKMPNFSKKAGGEALEKDAPTFLPREDDQVEAGAPDAQKMGPVGPWATGKVDWSPLAGLTGTRPVVDHYSLTRYSEAEWRKHNEEVLCASSDDLHRVNMYDFLADLETKQSCCSQSDQTRACGTRQEWLPCACKVCSMRPVLGE</sequence>
<proteinExistence type="inferred from homology"/>
<accession>A0A6H5GKJ8</accession>
<dbReference type="PANTHER" id="PTHR11573:SF6">
    <property type="entry name" value="RIBONUCLEOSIDE-DIPHOSPHATE REDUCTASE LARGE SUBUNIT"/>
    <property type="match status" value="1"/>
</dbReference>
<evidence type="ECO:0000313" key="4">
    <source>
        <dbReference type="EMBL" id="CAB0004346.1"/>
    </source>
</evidence>
<evidence type="ECO:0000259" key="3">
    <source>
        <dbReference type="PROSITE" id="PS00089"/>
    </source>
</evidence>
<dbReference type="GO" id="GO:0005971">
    <property type="term" value="C:ribonucleoside-diphosphate reductase complex"/>
    <property type="evidence" value="ECO:0007669"/>
    <property type="project" value="TreeGrafter"/>
</dbReference>
<dbReference type="Proteomes" id="UP000479000">
    <property type="component" value="Unassembled WGS sequence"/>
</dbReference>
<dbReference type="PANTHER" id="PTHR11573">
    <property type="entry name" value="RIBONUCLEOSIDE-DIPHOSPHATE REDUCTASE LARGE CHAIN"/>
    <property type="match status" value="1"/>
</dbReference>